<evidence type="ECO:0000313" key="2">
    <source>
        <dbReference type="EMBL" id="MFI2229021.1"/>
    </source>
</evidence>
<dbReference type="Proteomes" id="UP001611494">
    <property type="component" value="Unassembled WGS sequence"/>
</dbReference>
<proteinExistence type="predicted"/>
<sequence length="208" mass="22968">MSTEIVSDEQVWAAVAAERRSLVDLLDGLTEQQWDRQSWCAGWRIRDVVAHIVLTSRAGAGEILWELLRARGNPDRMSFATAVRRANSRSSQDLLAELRAIVELRHTPVGTTALDRLMDLLVHGQDIAVPLGIRREMPVDAARWSAERVWRMGWPFRAQRVLAGHRLIATDTEWSAGSGAPLSAPIAEILLLVTGRIPVAAVGRRGSA</sequence>
<feature type="domain" description="Mycothiol-dependent maleylpyruvate isomerase metal-binding" evidence="1">
    <location>
        <begin position="16"/>
        <end position="128"/>
    </location>
</feature>
<dbReference type="SUPFAM" id="SSF109854">
    <property type="entry name" value="DinB/YfiT-like putative metalloenzymes"/>
    <property type="match status" value="1"/>
</dbReference>
<organism evidence="2 3">
    <name type="scientific">Nocardia testacea</name>
    <dbReference type="NCBI Taxonomy" id="248551"/>
    <lineage>
        <taxon>Bacteria</taxon>
        <taxon>Bacillati</taxon>
        <taxon>Actinomycetota</taxon>
        <taxon>Actinomycetes</taxon>
        <taxon>Mycobacteriales</taxon>
        <taxon>Nocardiaceae</taxon>
        <taxon>Nocardia</taxon>
    </lineage>
</organism>
<dbReference type="RefSeq" id="WP_397059622.1">
    <property type="nucleotide sequence ID" value="NZ_JBIRYL010000001.1"/>
</dbReference>
<keyword evidence="3" id="KW-1185">Reference proteome</keyword>
<dbReference type="InterPro" id="IPR024344">
    <property type="entry name" value="MDMPI_metal-binding"/>
</dbReference>
<dbReference type="InterPro" id="IPR017517">
    <property type="entry name" value="Maleyloyr_isom"/>
</dbReference>
<dbReference type="Pfam" id="PF11716">
    <property type="entry name" value="MDMPI_N"/>
    <property type="match status" value="1"/>
</dbReference>
<comment type="caution">
    <text evidence="2">The sequence shown here is derived from an EMBL/GenBank/DDBJ whole genome shotgun (WGS) entry which is preliminary data.</text>
</comment>
<protein>
    <submittedName>
        <fullName evidence="2">Maleylpyruvate isomerase family mycothiol-dependent enzyme</fullName>
    </submittedName>
</protein>
<dbReference type="EMBL" id="JBIRYL010000001">
    <property type="protein sequence ID" value="MFI2229021.1"/>
    <property type="molecule type" value="Genomic_DNA"/>
</dbReference>
<accession>A0ABW7VUJ7</accession>
<keyword evidence="2" id="KW-0413">Isomerase</keyword>
<evidence type="ECO:0000313" key="3">
    <source>
        <dbReference type="Proteomes" id="UP001611494"/>
    </source>
</evidence>
<dbReference type="Gene3D" id="1.20.120.450">
    <property type="entry name" value="dinb family like domain"/>
    <property type="match status" value="1"/>
</dbReference>
<evidence type="ECO:0000259" key="1">
    <source>
        <dbReference type="Pfam" id="PF11716"/>
    </source>
</evidence>
<dbReference type="InterPro" id="IPR034660">
    <property type="entry name" value="DinB/YfiT-like"/>
</dbReference>
<dbReference type="NCBIfam" id="TIGR03083">
    <property type="entry name" value="maleylpyruvate isomerase family mycothiol-dependent enzyme"/>
    <property type="match status" value="1"/>
</dbReference>
<dbReference type="GO" id="GO:0016853">
    <property type="term" value="F:isomerase activity"/>
    <property type="evidence" value="ECO:0007669"/>
    <property type="project" value="UniProtKB-KW"/>
</dbReference>
<gene>
    <name evidence="2" type="ORF">ACH49Z_04130</name>
</gene>
<reference evidence="2 3" key="1">
    <citation type="submission" date="2024-10" db="EMBL/GenBank/DDBJ databases">
        <title>The Natural Products Discovery Center: Release of the First 8490 Sequenced Strains for Exploring Actinobacteria Biosynthetic Diversity.</title>
        <authorList>
            <person name="Kalkreuter E."/>
            <person name="Kautsar S.A."/>
            <person name="Yang D."/>
            <person name="Bader C.D."/>
            <person name="Teijaro C.N."/>
            <person name="Fluegel L."/>
            <person name="Davis C.M."/>
            <person name="Simpson J.R."/>
            <person name="Lauterbach L."/>
            <person name="Steele A.D."/>
            <person name="Gui C."/>
            <person name="Meng S."/>
            <person name="Li G."/>
            <person name="Viehrig K."/>
            <person name="Ye F."/>
            <person name="Su P."/>
            <person name="Kiefer A.F."/>
            <person name="Nichols A."/>
            <person name="Cepeda A.J."/>
            <person name="Yan W."/>
            <person name="Fan B."/>
            <person name="Jiang Y."/>
            <person name="Adhikari A."/>
            <person name="Zheng C.-J."/>
            <person name="Schuster L."/>
            <person name="Cowan T.M."/>
            <person name="Smanski M.J."/>
            <person name="Chevrette M.G."/>
            <person name="De Carvalho L.P.S."/>
            <person name="Shen B."/>
        </authorList>
    </citation>
    <scope>NUCLEOTIDE SEQUENCE [LARGE SCALE GENOMIC DNA]</scope>
    <source>
        <strain evidence="2 3">NPDC019377</strain>
    </source>
</reference>
<name>A0ABW7VUJ7_9NOCA</name>